<sequence>MENFFKRRSSVPFKCLSNKEKLAPCIIQWNLTVVPFSFSTVSVSVSSNKSKRCGKRFPRHLMGFERRMKLLKSLEPCQGADHISIIADLNSDLPLSF</sequence>
<name>A0A4Y2BRP4_ARAVE</name>
<protein>
    <submittedName>
        <fullName evidence="1">Uncharacterized protein</fullName>
    </submittedName>
</protein>
<evidence type="ECO:0000313" key="1">
    <source>
        <dbReference type="EMBL" id="GBL94860.1"/>
    </source>
</evidence>
<comment type="caution">
    <text evidence="1">The sequence shown here is derived from an EMBL/GenBank/DDBJ whole genome shotgun (WGS) entry which is preliminary data.</text>
</comment>
<dbReference type="EMBL" id="BGPR01000106">
    <property type="protein sequence ID" value="GBL94860.1"/>
    <property type="molecule type" value="Genomic_DNA"/>
</dbReference>
<dbReference type="AlphaFoldDB" id="A0A4Y2BRP4"/>
<dbReference type="Proteomes" id="UP000499080">
    <property type="component" value="Unassembled WGS sequence"/>
</dbReference>
<accession>A0A4Y2BRP4</accession>
<reference evidence="1 2" key="1">
    <citation type="journal article" date="2019" name="Sci. Rep.">
        <title>Orb-weaving spider Araneus ventricosus genome elucidates the spidroin gene catalogue.</title>
        <authorList>
            <person name="Kono N."/>
            <person name="Nakamura H."/>
            <person name="Ohtoshi R."/>
            <person name="Moran D.A.P."/>
            <person name="Shinohara A."/>
            <person name="Yoshida Y."/>
            <person name="Fujiwara M."/>
            <person name="Mori M."/>
            <person name="Tomita M."/>
            <person name="Arakawa K."/>
        </authorList>
    </citation>
    <scope>NUCLEOTIDE SEQUENCE [LARGE SCALE GENOMIC DNA]</scope>
</reference>
<proteinExistence type="predicted"/>
<evidence type="ECO:0000313" key="2">
    <source>
        <dbReference type="Proteomes" id="UP000499080"/>
    </source>
</evidence>
<gene>
    <name evidence="1" type="ORF">AVEN_197537_1</name>
</gene>
<keyword evidence="2" id="KW-1185">Reference proteome</keyword>
<dbReference type="OrthoDB" id="10611701at2759"/>
<organism evidence="1 2">
    <name type="scientific">Araneus ventricosus</name>
    <name type="common">Orbweaver spider</name>
    <name type="synonym">Epeira ventricosa</name>
    <dbReference type="NCBI Taxonomy" id="182803"/>
    <lineage>
        <taxon>Eukaryota</taxon>
        <taxon>Metazoa</taxon>
        <taxon>Ecdysozoa</taxon>
        <taxon>Arthropoda</taxon>
        <taxon>Chelicerata</taxon>
        <taxon>Arachnida</taxon>
        <taxon>Araneae</taxon>
        <taxon>Araneomorphae</taxon>
        <taxon>Entelegynae</taxon>
        <taxon>Araneoidea</taxon>
        <taxon>Araneidae</taxon>
        <taxon>Araneus</taxon>
    </lineage>
</organism>